<name>A0ABP5GB35_9ACTN</name>
<organism evidence="1 2">
    <name type="scientific">Catenulispora yoronensis</name>
    <dbReference type="NCBI Taxonomy" id="450799"/>
    <lineage>
        <taxon>Bacteria</taxon>
        <taxon>Bacillati</taxon>
        <taxon>Actinomycetota</taxon>
        <taxon>Actinomycetes</taxon>
        <taxon>Catenulisporales</taxon>
        <taxon>Catenulisporaceae</taxon>
        <taxon>Catenulispora</taxon>
    </lineage>
</organism>
<reference evidence="2" key="1">
    <citation type="journal article" date="2019" name="Int. J. Syst. Evol. Microbiol.">
        <title>The Global Catalogue of Microorganisms (GCM) 10K type strain sequencing project: providing services to taxonomists for standard genome sequencing and annotation.</title>
        <authorList>
            <consortium name="The Broad Institute Genomics Platform"/>
            <consortium name="The Broad Institute Genome Sequencing Center for Infectious Disease"/>
            <person name="Wu L."/>
            <person name="Ma J."/>
        </authorList>
    </citation>
    <scope>NUCLEOTIDE SEQUENCE [LARGE SCALE GENOMIC DNA]</scope>
    <source>
        <strain evidence="2">JCM 16014</strain>
    </source>
</reference>
<dbReference type="EMBL" id="BAAAQN010000030">
    <property type="protein sequence ID" value="GAA2041128.1"/>
    <property type="molecule type" value="Genomic_DNA"/>
</dbReference>
<proteinExistence type="predicted"/>
<evidence type="ECO:0000313" key="1">
    <source>
        <dbReference type="EMBL" id="GAA2041128.1"/>
    </source>
</evidence>
<sequence length="80" mass="8704">MDQRLQDAVLGLGEVEFGEQARHVPSEFTVAHREQPRQVARGGPVTDRAMAAAGERSARGRDQFLVVVVLVLGGVCRCVF</sequence>
<dbReference type="Proteomes" id="UP001500751">
    <property type="component" value="Unassembled WGS sequence"/>
</dbReference>
<keyword evidence="2" id="KW-1185">Reference proteome</keyword>
<gene>
    <name evidence="1" type="ORF">GCM10009839_49400</name>
</gene>
<evidence type="ECO:0000313" key="2">
    <source>
        <dbReference type="Proteomes" id="UP001500751"/>
    </source>
</evidence>
<comment type="caution">
    <text evidence="1">The sequence shown here is derived from an EMBL/GenBank/DDBJ whole genome shotgun (WGS) entry which is preliminary data.</text>
</comment>
<accession>A0ABP5GB35</accession>
<protein>
    <submittedName>
        <fullName evidence="1">Uncharacterized protein</fullName>
    </submittedName>
</protein>